<sequence>MKYLLYSLIIVSGLGHATALFTTQDWIADNVFTQGIEGPAVDKQGVLYAVNYAKQGSIGKVTDKGQVSQLLSLPNGSVGNGIRFDKSGNMYIADYVNHNVLRVSHKALNQAGDLSGAVRVYAHQKQMNQPNDLAIMDNGILFASDPNWQNSTGQLWRINRDGSTDLLEQGMGTTNGIEVSPDNKTLYVNESVQRKVWRYNLNEKGNISNKQLLIEFADFGLDGMRTDAKGNLYIARYGAGVVAVVSPQGELLKEVKLKGQHPTNVAFGGVDGKSVFVTMQKRGAIEMFKTDVAGRNLSND</sequence>
<evidence type="ECO:0000259" key="2">
    <source>
        <dbReference type="Pfam" id="PF08450"/>
    </source>
</evidence>
<evidence type="ECO:0000313" key="4">
    <source>
        <dbReference type="Proteomes" id="UP000179786"/>
    </source>
</evidence>
<dbReference type="AlphaFoldDB" id="A0A1S1MW32"/>
<dbReference type="STRING" id="1859457.BET10_09605"/>
<dbReference type="InterPro" id="IPR013658">
    <property type="entry name" value="SGL"/>
</dbReference>
<dbReference type="InterPro" id="IPR051262">
    <property type="entry name" value="SMP-30/CGR1_Lactonase"/>
</dbReference>
<name>A0A1S1MW32_9GAMM</name>
<dbReference type="Gene3D" id="2.120.10.30">
    <property type="entry name" value="TolB, C-terminal domain"/>
    <property type="match status" value="1"/>
</dbReference>
<dbReference type="OrthoDB" id="9775406at2"/>
<dbReference type="EMBL" id="MKJU01000025">
    <property type="protein sequence ID" value="OHU91108.1"/>
    <property type="molecule type" value="Genomic_DNA"/>
</dbReference>
<dbReference type="RefSeq" id="WP_070984695.1">
    <property type="nucleotide sequence ID" value="NZ_MKJU01000025.1"/>
</dbReference>
<dbReference type="PANTHER" id="PTHR47572:SF5">
    <property type="entry name" value="BLR2277 PROTEIN"/>
    <property type="match status" value="1"/>
</dbReference>
<comment type="caution">
    <text evidence="3">The sequence shown here is derived from an EMBL/GenBank/DDBJ whole genome shotgun (WGS) entry which is preliminary data.</text>
</comment>
<organism evidence="3 4">
    <name type="scientific">Pseudoalteromonas amylolytica</name>
    <dbReference type="NCBI Taxonomy" id="1859457"/>
    <lineage>
        <taxon>Bacteria</taxon>
        <taxon>Pseudomonadati</taxon>
        <taxon>Pseudomonadota</taxon>
        <taxon>Gammaproteobacteria</taxon>
        <taxon>Alteromonadales</taxon>
        <taxon>Pseudoalteromonadaceae</taxon>
        <taxon>Pseudoalteromonas</taxon>
    </lineage>
</organism>
<feature type="signal peptide" evidence="1">
    <location>
        <begin position="1"/>
        <end position="17"/>
    </location>
</feature>
<dbReference type="InterPro" id="IPR011042">
    <property type="entry name" value="6-blade_b-propeller_TolB-like"/>
</dbReference>
<feature type="domain" description="SMP-30/Gluconolactonase/LRE-like region" evidence="2">
    <location>
        <begin position="37"/>
        <end position="279"/>
    </location>
</feature>
<accession>A0A1S1MW32</accession>
<evidence type="ECO:0000313" key="3">
    <source>
        <dbReference type="EMBL" id="OHU91108.1"/>
    </source>
</evidence>
<reference evidence="3 4" key="1">
    <citation type="submission" date="2016-09" db="EMBL/GenBank/DDBJ databases">
        <title>Pseudoalteromonas amylolytica sp. nov., isolated from the surface seawater.</title>
        <authorList>
            <person name="Wu Y.-H."/>
            <person name="Cheng H."/>
            <person name="Jin X.-B."/>
            <person name="Wang C.-S."/>
            <person name="Xu X.-W."/>
        </authorList>
    </citation>
    <scope>NUCLEOTIDE SEQUENCE [LARGE SCALE GENOMIC DNA]</scope>
    <source>
        <strain evidence="3 4">JW1</strain>
    </source>
</reference>
<gene>
    <name evidence="3" type="ORF">BET10_09605</name>
</gene>
<feature type="chain" id="PRO_5010214925" evidence="1">
    <location>
        <begin position="18"/>
        <end position="300"/>
    </location>
</feature>
<dbReference type="PANTHER" id="PTHR47572">
    <property type="entry name" value="LIPOPROTEIN-RELATED"/>
    <property type="match status" value="1"/>
</dbReference>
<evidence type="ECO:0000256" key="1">
    <source>
        <dbReference type="SAM" id="SignalP"/>
    </source>
</evidence>
<keyword evidence="4" id="KW-1185">Reference proteome</keyword>
<keyword evidence="1" id="KW-0732">Signal</keyword>
<dbReference type="Proteomes" id="UP000179786">
    <property type="component" value="Unassembled WGS sequence"/>
</dbReference>
<protein>
    <submittedName>
        <fullName evidence="3">Gluconolactonase</fullName>
    </submittedName>
</protein>
<proteinExistence type="predicted"/>
<dbReference type="Pfam" id="PF08450">
    <property type="entry name" value="SGL"/>
    <property type="match status" value="1"/>
</dbReference>
<dbReference type="SUPFAM" id="SSF63829">
    <property type="entry name" value="Calcium-dependent phosphotriesterase"/>
    <property type="match status" value="1"/>
</dbReference>